<evidence type="ECO:0000313" key="2">
    <source>
        <dbReference type="Proteomes" id="UP000887574"/>
    </source>
</evidence>
<sequence>MKPSKCCVCLPTNSIRHLILLLSFGVVCSLFANIVVYNLVALYSQELLLPEHWTGQTDREDTLGGLCSSTVEI</sequence>
<accession>A0A915EKM0</accession>
<keyword evidence="1" id="KW-1133">Transmembrane helix</keyword>
<keyword evidence="1" id="KW-0812">Transmembrane</keyword>
<protein>
    <submittedName>
        <fullName evidence="3">Uncharacterized protein</fullName>
    </submittedName>
</protein>
<evidence type="ECO:0000313" key="3">
    <source>
        <dbReference type="WBParaSite" id="jg7306"/>
    </source>
</evidence>
<proteinExistence type="predicted"/>
<dbReference type="WBParaSite" id="jg7306">
    <property type="protein sequence ID" value="jg7306"/>
    <property type="gene ID" value="jg7306"/>
</dbReference>
<reference evidence="3" key="1">
    <citation type="submission" date="2022-11" db="UniProtKB">
        <authorList>
            <consortium name="WormBaseParasite"/>
        </authorList>
    </citation>
    <scope>IDENTIFICATION</scope>
</reference>
<evidence type="ECO:0000256" key="1">
    <source>
        <dbReference type="SAM" id="Phobius"/>
    </source>
</evidence>
<keyword evidence="1" id="KW-0472">Membrane</keyword>
<name>A0A915EKM0_9BILA</name>
<organism evidence="2 3">
    <name type="scientific">Ditylenchus dipsaci</name>
    <dbReference type="NCBI Taxonomy" id="166011"/>
    <lineage>
        <taxon>Eukaryota</taxon>
        <taxon>Metazoa</taxon>
        <taxon>Ecdysozoa</taxon>
        <taxon>Nematoda</taxon>
        <taxon>Chromadorea</taxon>
        <taxon>Rhabditida</taxon>
        <taxon>Tylenchina</taxon>
        <taxon>Tylenchomorpha</taxon>
        <taxon>Sphaerularioidea</taxon>
        <taxon>Anguinidae</taxon>
        <taxon>Anguininae</taxon>
        <taxon>Ditylenchus</taxon>
    </lineage>
</organism>
<dbReference type="AlphaFoldDB" id="A0A915EKM0"/>
<keyword evidence="2" id="KW-1185">Reference proteome</keyword>
<feature type="transmembrane region" description="Helical" evidence="1">
    <location>
        <begin position="20"/>
        <end position="43"/>
    </location>
</feature>
<dbReference type="Proteomes" id="UP000887574">
    <property type="component" value="Unplaced"/>
</dbReference>